<evidence type="ECO:0000313" key="1">
    <source>
        <dbReference type="EMBL" id="RGS35784.1"/>
    </source>
</evidence>
<dbReference type="OrthoDB" id="80999at2"/>
<organism evidence="1 2">
    <name type="scientific">Coprococcus eutactus</name>
    <dbReference type="NCBI Taxonomy" id="33043"/>
    <lineage>
        <taxon>Bacteria</taxon>
        <taxon>Bacillati</taxon>
        <taxon>Bacillota</taxon>
        <taxon>Clostridia</taxon>
        <taxon>Lachnospirales</taxon>
        <taxon>Lachnospiraceae</taxon>
        <taxon>Coprococcus</taxon>
    </lineage>
</organism>
<proteinExistence type="predicted"/>
<evidence type="ECO:0000313" key="2">
    <source>
        <dbReference type="Proteomes" id="UP000283295"/>
    </source>
</evidence>
<protein>
    <submittedName>
        <fullName evidence="1">DUF2716 domain-containing protein</fullName>
    </submittedName>
</protein>
<comment type="caution">
    <text evidence="1">The sequence shown here is derived from an EMBL/GenBank/DDBJ whole genome shotgun (WGS) entry which is preliminary data.</text>
</comment>
<dbReference type="EMBL" id="QRVK01000058">
    <property type="protein sequence ID" value="RGS35784.1"/>
    <property type="molecule type" value="Genomic_DNA"/>
</dbReference>
<dbReference type="Pfam" id="PF10898">
    <property type="entry name" value="DUF2716"/>
    <property type="match status" value="1"/>
</dbReference>
<gene>
    <name evidence="1" type="ORF">DWX94_13355</name>
</gene>
<dbReference type="InterPro" id="IPR020323">
    <property type="entry name" value="DUF2716"/>
</dbReference>
<accession>A0A412IFQ5</accession>
<sequence length="130" mass="15627">MRDGITGEWIIIPGNTKKYHKATPWSEKQEKIINSILKELGLEKMYALDWNHDCFEFSPMEDISMNYNYYDPDRQCQVYFPTYYPDGDYYFFIDSTWNCGIFGHPWRNEIIVMGKELIKRFEKNKEILGL</sequence>
<name>A0A412IFQ5_9FIRM</name>
<dbReference type="Proteomes" id="UP000283295">
    <property type="component" value="Unassembled WGS sequence"/>
</dbReference>
<reference evidence="1 2" key="1">
    <citation type="submission" date="2018-08" db="EMBL/GenBank/DDBJ databases">
        <title>A genome reference for cultivated species of the human gut microbiota.</title>
        <authorList>
            <person name="Zou Y."/>
            <person name="Xue W."/>
            <person name="Luo G."/>
        </authorList>
    </citation>
    <scope>NUCLEOTIDE SEQUENCE [LARGE SCALE GENOMIC DNA]</scope>
    <source>
        <strain evidence="1 2">AF22-21</strain>
    </source>
</reference>
<dbReference type="AlphaFoldDB" id="A0A412IFQ5"/>